<name>A0A399F701_9DEIN</name>
<evidence type="ECO:0000313" key="6">
    <source>
        <dbReference type="Proteomes" id="UP000266178"/>
    </source>
</evidence>
<comment type="subunit">
    <text evidence="4">Part of the 50S ribosomal subunit.</text>
</comment>
<dbReference type="EMBL" id="QWLB01000062">
    <property type="protein sequence ID" value="RIH91049.1"/>
    <property type="molecule type" value="Genomic_DNA"/>
</dbReference>
<evidence type="ECO:0000256" key="3">
    <source>
        <dbReference type="ARBA" id="ARBA00023274"/>
    </source>
</evidence>
<dbReference type="InterPro" id="IPR005823">
    <property type="entry name" value="Ribosomal_uL13_bac-type"/>
</dbReference>
<dbReference type="GO" id="GO:0003729">
    <property type="term" value="F:mRNA binding"/>
    <property type="evidence" value="ECO:0007669"/>
    <property type="project" value="TreeGrafter"/>
</dbReference>
<evidence type="ECO:0000256" key="4">
    <source>
        <dbReference type="HAMAP-Rule" id="MF_01366"/>
    </source>
</evidence>
<dbReference type="Gene3D" id="3.90.1180.10">
    <property type="entry name" value="Ribosomal protein L13"/>
    <property type="match status" value="1"/>
</dbReference>
<dbReference type="GO" id="GO:0022625">
    <property type="term" value="C:cytosolic large ribosomal subunit"/>
    <property type="evidence" value="ECO:0007669"/>
    <property type="project" value="TreeGrafter"/>
</dbReference>
<dbReference type="HAMAP" id="MF_01366">
    <property type="entry name" value="Ribosomal_uL13"/>
    <property type="match status" value="1"/>
</dbReference>
<dbReference type="Pfam" id="PF00572">
    <property type="entry name" value="Ribosomal_L13"/>
    <property type="match status" value="1"/>
</dbReference>
<evidence type="ECO:0000313" key="5">
    <source>
        <dbReference type="EMBL" id="RIH91049.1"/>
    </source>
</evidence>
<proteinExistence type="inferred from homology"/>
<dbReference type="GO" id="GO:0003735">
    <property type="term" value="F:structural constituent of ribosome"/>
    <property type="evidence" value="ECO:0007669"/>
    <property type="project" value="InterPro"/>
</dbReference>
<dbReference type="OrthoDB" id="9801330at2"/>
<comment type="similarity">
    <text evidence="1 4">Belongs to the universal ribosomal protein uL13 family.</text>
</comment>
<protein>
    <recommendedName>
        <fullName evidence="4">Large ribosomal subunit protein uL13</fullName>
    </recommendedName>
</protein>
<keyword evidence="6" id="KW-1185">Reference proteome</keyword>
<comment type="caution">
    <text evidence="5">The sequence shown here is derived from an EMBL/GenBank/DDBJ whole genome shotgun (WGS) entry which is preliminary data.</text>
</comment>
<accession>A0A399F701</accession>
<dbReference type="RefSeq" id="WP_119358499.1">
    <property type="nucleotide sequence ID" value="NZ_BJXM01000002.1"/>
</dbReference>
<dbReference type="InterPro" id="IPR036899">
    <property type="entry name" value="Ribosomal_uL13_sf"/>
</dbReference>
<evidence type="ECO:0000256" key="1">
    <source>
        <dbReference type="ARBA" id="ARBA00006227"/>
    </source>
</evidence>
<evidence type="ECO:0000256" key="2">
    <source>
        <dbReference type="ARBA" id="ARBA00022980"/>
    </source>
</evidence>
<dbReference type="PANTHER" id="PTHR11545:SF2">
    <property type="entry name" value="LARGE RIBOSOMAL SUBUNIT PROTEIN UL13M"/>
    <property type="match status" value="1"/>
</dbReference>
<dbReference type="GO" id="GO:0017148">
    <property type="term" value="P:negative regulation of translation"/>
    <property type="evidence" value="ECO:0007669"/>
    <property type="project" value="TreeGrafter"/>
</dbReference>
<dbReference type="GO" id="GO:0006412">
    <property type="term" value="P:translation"/>
    <property type="evidence" value="ECO:0007669"/>
    <property type="project" value="UniProtKB-UniRule"/>
</dbReference>
<gene>
    <name evidence="4 5" type="primary">rplM</name>
    <name evidence="5" type="ORF">Mgrana_03068</name>
</gene>
<keyword evidence="2 4" id="KW-0689">Ribosomal protein</keyword>
<sequence>MFKTFVPEPREPGWVLIDAAGQPIGRVASRIASVLRGKHKPDWTPNMPTGDCVVVINAEKALLTGSKPRTKVYTRYSGYPGGLKRTPGAEMLAQKPTKALEHAVKGMLPKGTLGYQMFRRLKVYSGETHPHAAQKPVKMEVR</sequence>
<dbReference type="PANTHER" id="PTHR11545">
    <property type="entry name" value="RIBOSOMAL PROTEIN L13"/>
    <property type="match status" value="1"/>
</dbReference>
<dbReference type="PIRSF" id="PIRSF002181">
    <property type="entry name" value="Ribosomal_L13"/>
    <property type="match status" value="1"/>
</dbReference>
<reference evidence="5 6" key="1">
    <citation type="submission" date="2018-08" db="EMBL/GenBank/DDBJ databases">
        <title>Meiothermus granaticius genome AF-68 sequencing project.</title>
        <authorList>
            <person name="Da Costa M.S."/>
            <person name="Albuquerque L."/>
            <person name="Raposo P."/>
            <person name="Froufe H.J.C."/>
            <person name="Barroso C.S."/>
            <person name="Egas C."/>
        </authorList>
    </citation>
    <scope>NUCLEOTIDE SEQUENCE [LARGE SCALE GENOMIC DNA]</scope>
    <source>
        <strain evidence="5 6">AF-68</strain>
    </source>
</reference>
<comment type="function">
    <text evidence="4">This protein is one of the early assembly proteins of the 50S ribosomal subunit, although it is not seen to bind rRNA by itself. It is important during the early stages of 50S assembly.</text>
</comment>
<dbReference type="AlphaFoldDB" id="A0A399F701"/>
<dbReference type="SUPFAM" id="SSF52161">
    <property type="entry name" value="Ribosomal protein L13"/>
    <property type="match status" value="1"/>
</dbReference>
<organism evidence="5 6">
    <name type="scientific">Meiothermus granaticius NBRC 107808</name>
    <dbReference type="NCBI Taxonomy" id="1227551"/>
    <lineage>
        <taxon>Bacteria</taxon>
        <taxon>Thermotogati</taxon>
        <taxon>Deinococcota</taxon>
        <taxon>Deinococci</taxon>
        <taxon>Thermales</taxon>
        <taxon>Thermaceae</taxon>
        <taxon>Meiothermus</taxon>
    </lineage>
</organism>
<dbReference type="CDD" id="cd00392">
    <property type="entry name" value="Ribosomal_L13"/>
    <property type="match status" value="1"/>
</dbReference>
<dbReference type="Proteomes" id="UP000266178">
    <property type="component" value="Unassembled WGS sequence"/>
</dbReference>
<dbReference type="InterPro" id="IPR005822">
    <property type="entry name" value="Ribosomal_uL13"/>
</dbReference>
<keyword evidence="3 4" id="KW-0687">Ribonucleoprotein</keyword>
<dbReference type="NCBIfam" id="TIGR01066">
    <property type="entry name" value="rplM_bact"/>
    <property type="match status" value="1"/>
</dbReference>